<comment type="caution">
    <text evidence="1">The sequence shown here is derived from an EMBL/GenBank/DDBJ whole genome shotgun (WGS) entry which is preliminary data.</text>
</comment>
<protein>
    <submittedName>
        <fullName evidence="1">Uncharacterized protein</fullName>
    </submittedName>
</protein>
<evidence type="ECO:0000313" key="1">
    <source>
        <dbReference type="EMBL" id="GFO21624.1"/>
    </source>
</evidence>
<keyword evidence="2" id="KW-1185">Reference proteome</keyword>
<reference evidence="1 2" key="1">
    <citation type="journal article" date="2021" name="Elife">
        <title>Chloroplast acquisition without the gene transfer in kleptoplastic sea slugs, Plakobranchus ocellatus.</title>
        <authorList>
            <person name="Maeda T."/>
            <person name="Takahashi S."/>
            <person name="Yoshida T."/>
            <person name="Shimamura S."/>
            <person name="Takaki Y."/>
            <person name="Nagai Y."/>
            <person name="Toyoda A."/>
            <person name="Suzuki Y."/>
            <person name="Arimoto A."/>
            <person name="Ishii H."/>
            <person name="Satoh N."/>
            <person name="Nishiyama T."/>
            <person name="Hasebe M."/>
            <person name="Maruyama T."/>
            <person name="Minagawa J."/>
            <person name="Obokata J."/>
            <person name="Shigenobu S."/>
        </authorList>
    </citation>
    <scope>NUCLEOTIDE SEQUENCE [LARGE SCALE GENOMIC DNA]</scope>
</reference>
<dbReference type="Proteomes" id="UP000735302">
    <property type="component" value="Unassembled WGS sequence"/>
</dbReference>
<sequence length="274" mass="31053">MGLEGSHTIDFILNRMRCTSDCKVVHNKVISDFQALRQARAPVTGLEPATEGSLQISGRTRKPLCYRRPAQESTQLLGAGGELARHCYTQENDDRDSGGKIAVDHYFKPTRYSGQGYHGRQIDPATEKFPANLRVASLLAAPPKCLWEEKERLTVKRKLKKKQQNVADIERRQNPGYCRSTQKTEKLYRYSRGLIATDYKQGNFTARKTYSKDMIDKDYKQGSFTDGNTYSRGTIATDYNSVPLSLQYRQVVPVQRCLHLQAHKQTLASKSSVN</sequence>
<gene>
    <name evidence="1" type="ORF">PoB_004812900</name>
</gene>
<evidence type="ECO:0000313" key="2">
    <source>
        <dbReference type="Proteomes" id="UP000735302"/>
    </source>
</evidence>
<proteinExistence type="predicted"/>
<dbReference type="EMBL" id="BLXT01005270">
    <property type="protein sequence ID" value="GFO21624.1"/>
    <property type="molecule type" value="Genomic_DNA"/>
</dbReference>
<organism evidence="1 2">
    <name type="scientific">Plakobranchus ocellatus</name>
    <dbReference type="NCBI Taxonomy" id="259542"/>
    <lineage>
        <taxon>Eukaryota</taxon>
        <taxon>Metazoa</taxon>
        <taxon>Spiralia</taxon>
        <taxon>Lophotrochozoa</taxon>
        <taxon>Mollusca</taxon>
        <taxon>Gastropoda</taxon>
        <taxon>Heterobranchia</taxon>
        <taxon>Euthyneura</taxon>
        <taxon>Panpulmonata</taxon>
        <taxon>Sacoglossa</taxon>
        <taxon>Placobranchoidea</taxon>
        <taxon>Plakobranchidae</taxon>
        <taxon>Plakobranchus</taxon>
    </lineage>
</organism>
<name>A0AAV4BS11_9GAST</name>
<dbReference type="AlphaFoldDB" id="A0AAV4BS11"/>
<accession>A0AAV4BS11</accession>